<dbReference type="OrthoDB" id="2651020at2759"/>
<reference evidence="2" key="1">
    <citation type="journal article" date="2021" name="Genome Biol. Evol.">
        <title>The assembled and annotated genome of the fairy-ring fungus Marasmius oreades.</title>
        <authorList>
            <person name="Hiltunen M."/>
            <person name="Ament-Velasquez S.L."/>
            <person name="Johannesson H."/>
        </authorList>
    </citation>
    <scope>NUCLEOTIDE SEQUENCE</scope>
    <source>
        <strain evidence="2">03SP1</strain>
    </source>
</reference>
<evidence type="ECO:0000313" key="3">
    <source>
        <dbReference type="Proteomes" id="UP001049176"/>
    </source>
</evidence>
<organism evidence="2 3">
    <name type="scientific">Marasmius oreades</name>
    <name type="common">fairy-ring Marasmius</name>
    <dbReference type="NCBI Taxonomy" id="181124"/>
    <lineage>
        <taxon>Eukaryota</taxon>
        <taxon>Fungi</taxon>
        <taxon>Dikarya</taxon>
        <taxon>Basidiomycota</taxon>
        <taxon>Agaricomycotina</taxon>
        <taxon>Agaricomycetes</taxon>
        <taxon>Agaricomycetidae</taxon>
        <taxon>Agaricales</taxon>
        <taxon>Marasmiineae</taxon>
        <taxon>Marasmiaceae</taxon>
        <taxon>Marasmius</taxon>
    </lineage>
</organism>
<comment type="caution">
    <text evidence="2">The sequence shown here is derived from an EMBL/GenBank/DDBJ whole genome shotgun (WGS) entry which is preliminary data.</text>
</comment>
<dbReference type="KEGG" id="more:E1B28_002433"/>
<evidence type="ECO:0000313" key="2">
    <source>
        <dbReference type="EMBL" id="KAG7086483.1"/>
    </source>
</evidence>
<feature type="compositionally biased region" description="Polar residues" evidence="1">
    <location>
        <begin position="62"/>
        <end position="78"/>
    </location>
</feature>
<dbReference type="EMBL" id="CM032190">
    <property type="protein sequence ID" value="KAG7086483.1"/>
    <property type="molecule type" value="Genomic_DNA"/>
</dbReference>
<evidence type="ECO:0000256" key="1">
    <source>
        <dbReference type="SAM" id="MobiDB-lite"/>
    </source>
</evidence>
<accession>A0A9P7RNK8</accession>
<dbReference type="AlphaFoldDB" id="A0A9P7RNK8"/>
<proteinExistence type="predicted"/>
<dbReference type="Proteomes" id="UP001049176">
    <property type="component" value="Chromosome 10"/>
</dbReference>
<feature type="region of interest" description="Disordered" evidence="1">
    <location>
        <begin position="48"/>
        <end position="85"/>
    </location>
</feature>
<keyword evidence="3" id="KW-1185">Reference proteome</keyword>
<protein>
    <submittedName>
        <fullName evidence="2">Uncharacterized protein</fullName>
    </submittedName>
</protein>
<name>A0A9P7RNK8_9AGAR</name>
<sequence>MFETIPFDTSIIKPVDGDLCDLLGSMSLASGYKKEEFIDATPRLHQPTLDVRDEVMSDDSLSDTTSEYSNQSKPPTQSRNDKSTNETYGCTYLKVLQEQIAIEGYPTTGGDYLEAIFTHRELFTSYRGSHQDCARAFSDIAFSLERRAWRADRDADSEAVAAFRHEAWMIAAWIDKHHNEIRQAHDVLPLRSAPSIVCFMPL</sequence>
<dbReference type="RefSeq" id="XP_043002954.1">
    <property type="nucleotide sequence ID" value="XM_043159354.1"/>
</dbReference>
<gene>
    <name evidence="2" type="ORF">E1B28_002433</name>
</gene>
<dbReference type="GeneID" id="66071509"/>